<feature type="domain" description="C2H2-type" evidence="8">
    <location>
        <begin position="209"/>
        <end position="233"/>
    </location>
</feature>
<dbReference type="InterPro" id="IPR013087">
    <property type="entry name" value="Znf_C2H2_type"/>
</dbReference>
<keyword evidence="10" id="KW-1185">Reference proteome</keyword>
<feature type="region of interest" description="Disordered" evidence="7">
    <location>
        <begin position="138"/>
        <end position="203"/>
    </location>
</feature>
<evidence type="ECO:0000313" key="10">
    <source>
        <dbReference type="Proteomes" id="UP001175271"/>
    </source>
</evidence>
<evidence type="ECO:0000313" key="9">
    <source>
        <dbReference type="EMBL" id="KAK0396311.1"/>
    </source>
</evidence>
<evidence type="ECO:0000256" key="1">
    <source>
        <dbReference type="ARBA" id="ARBA00004123"/>
    </source>
</evidence>
<protein>
    <recommendedName>
        <fullName evidence="8">C2H2-type domain-containing protein</fullName>
    </recommendedName>
</protein>
<evidence type="ECO:0000256" key="6">
    <source>
        <dbReference type="ARBA" id="ARBA00023242"/>
    </source>
</evidence>
<evidence type="ECO:0000256" key="3">
    <source>
        <dbReference type="ARBA" id="ARBA00022737"/>
    </source>
</evidence>
<dbReference type="Gene3D" id="3.30.160.60">
    <property type="entry name" value="Classic Zinc Finger"/>
    <property type="match status" value="3"/>
</dbReference>
<keyword evidence="5" id="KW-0862">Zinc</keyword>
<dbReference type="Proteomes" id="UP001175271">
    <property type="component" value="Unassembled WGS sequence"/>
</dbReference>
<evidence type="ECO:0000256" key="4">
    <source>
        <dbReference type="ARBA" id="ARBA00022771"/>
    </source>
</evidence>
<keyword evidence="4" id="KW-0863">Zinc-finger</keyword>
<organism evidence="9 10">
    <name type="scientific">Steinernema hermaphroditum</name>
    <dbReference type="NCBI Taxonomy" id="289476"/>
    <lineage>
        <taxon>Eukaryota</taxon>
        <taxon>Metazoa</taxon>
        <taxon>Ecdysozoa</taxon>
        <taxon>Nematoda</taxon>
        <taxon>Chromadorea</taxon>
        <taxon>Rhabditida</taxon>
        <taxon>Tylenchina</taxon>
        <taxon>Panagrolaimomorpha</taxon>
        <taxon>Strongyloidoidea</taxon>
        <taxon>Steinernematidae</taxon>
        <taxon>Steinernema</taxon>
    </lineage>
</organism>
<comment type="subcellular location">
    <subcellularLocation>
        <location evidence="1">Nucleus</location>
    </subcellularLocation>
</comment>
<feature type="domain" description="C2H2-type" evidence="8">
    <location>
        <begin position="488"/>
        <end position="511"/>
    </location>
</feature>
<feature type="compositionally biased region" description="Polar residues" evidence="7">
    <location>
        <begin position="176"/>
        <end position="200"/>
    </location>
</feature>
<feature type="compositionally biased region" description="Polar residues" evidence="7">
    <location>
        <begin position="579"/>
        <end position="590"/>
    </location>
</feature>
<feature type="domain" description="C2H2-type" evidence="8">
    <location>
        <begin position="328"/>
        <end position="350"/>
    </location>
</feature>
<sequence>MGRVAVSASTLVVLYLSHRHATRVTSCGRSCKRSKTDALIELLKVRVHDQVNSASNAAASSESKVSVPQYAIVKLSPSTDVLSFYKLLLENGFVEVSFVNEVRENAFLPYNVIADLLQEQIGASISAAVSSECNDSTRTLAETERESTLSLDVTEDDGEGVACSESSPSPDVSSSAVLTTVQPKRQSTPSTRTRNRNGNADNDDSQLYAECRLCKNRIMASRLSNLSNHVRRHAALKQFRCVHCFYAHNEMAKVRLHMQNNHKDVASQPFDALTPEMQHQWEVLMEKCFPGYGKSGKNNDSGEQTERESANDGSTETSSEATSSPTTHVCLQCALPVSSNDLISHLNSTHFSECVPFSCQECDYQSTSQWHVRLHIALKHSERAAEISVKSLPPGSNLPMFVKRYFPDTANDNSEEKMIADLGQLAPKFDTEEIKTLAQEGASSQSTENSDFKLLYIRCELCHKLMTSNCPLSTLMNHAKRHYNVKQFRCEECDYAAYEYCSIKSHIALKHPNREVEAVDDFDEELQKSWIEVMKRCFPILSSQIDSTFKDLNLNKSIDTSADESKDSEGSSGGEKSDTNLSRQTSSVHQNVRKRNFRGGDVEKQRKMVRVITSTKR</sequence>
<feature type="compositionally biased region" description="Low complexity" evidence="7">
    <location>
        <begin position="314"/>
        <end position="323"/>
    </location>
</feature>
<dbReference type="GO" id="GO:0005634">
    <property type="term" value="C:nucleus"/>
    <property type="evidence" value="ECO:0007669"/>
    <property type="project" value="UniProtKB-SubCell"/>
</dbReference>
<keyword evidence="6" id="KW-0539">Nucleus</keyword>
<gene>
    <name evidence="9" type="ORF">QR680_001666</name>
</gene>
<evidence type="ECO:0000256" key="2">
    <source>
        <dbReference type="ARBA" id="ARBA00022723"/>
    </source>
</evidence>
<keyword evidence="3" id="KW-0677">Repeat</keyword>
<dbReference type="GO" id="GO:0008270">
    <property type="term" value="F:zinc ion binding"/>
    <property type="evidence" value="ECO:0007669"/>
    <property type="project" value="UniProtKB-KW"/>
</dbReference>
<reference evidence="9" key="1">
    <citation type="submission" date="2023-06" db="EMBL/GenBank/DDBJ databases">
        <title>Genomic analysis of the entomopathogenic nematode Steinernema hermaphroditum.</title>
        <authorList>
            <person name="Schwarz E.M."/>
            <person name="Heppert J.K."/>
            <person name="Baniya A."/>
            <person name="Schwartz H.T."/>
            <person name="Tan C.-H."/>
            <person name="Antoshechkin I."/>
            <person name="Sternberg P.W."/>
            <person name="Goodrich-Blair H."/>
            <person name="Dillman A.R."/>
        </authorList>
    </citation>
    <scope>NUCLEOTIDE SEQUENCE</scope>
    <source>
        <strain evidence="9">PS9179</strain>
        <tissue evidence="9">Whole animal</tissue>
    </source>
</reference>
<keyword evidence="2" id="KW-0479">Metal-binding</keyword>
<feature type="domain" description="C2H2-type" evidence="8">
    <location>
        <begin position="239"/>
        <end position="262"/>
    </location>
</feature>
<evidence type="ECO:0000256" key="7">
    <source>
        <dbReference type="SAM" id="MobiDB-lite"/>
    </source>
</evidence>
<comment type="caution">
    <text evidence="9">The sequence shown here is derived from an EMBL/GenBank/DDBJ whole genome shotgun (WGS) entry which is preliminary data.</text>
</comment>
<dbReference type="InterPro" id="IPR050888">
    <property type="entry name" value="ZnF_C2H2-type_TF"/>
</dbReference>
<dbReference type="AlphaFoldDB" id="A0AA39H054"/>
<feature type="domain" description="C2H2-type" evidence="8">
    <location>
        <begin position="457"/>
        <end position="482"/>
    </location>
</feature>
<feature type="domain" description="C2H2-type" evidence="8">
    <location>
        <begin position="357"/>
        <end position="380"/>
    </location>
</feature>
<feature type="region of interest" description="Disordered" evidence="7">
    <location>
        <begin position="560"/>
        <end position="617"/>
    </location>
</feature>
<dbReference type="PANTHER" id="PTHR24406">
    <property type="entry name" value="TRANSCRIPTIONAL REPRESSOR CTCFL-RELATED"/>
    <property type="match status" value="1"/>
</dbReference>
<accession>A0AA39H054</accession>
<feature type="region of interest" description="Disordered" evidence="7">
    <location>
        <begin position="295"/>
        <end position="323"/>
    </location>
</feature>
<evidence type="ECO:0000259" key="8">
    <source>
        <dbReference type="SMART" id="SM00355"/>
    </source>
</evidence>
<dbReference type="EMBL" id="JAUCMV010000005">
    <property type="protein sequence ID" value="KAK0396311.1"/>
    <property type="molecule type" value="Genomic_DNA"/>
</dbReference>
<proteinExistence type="predicted"/>
<dbReference type="SMART" id="SM00355">
    <property type="entry name" value="ZnF_C2H2"/>
    <property type="match status" value="6"/>
</dbReference>
<feature type="compositionally biased region" description="Low complexity" evidence="7">
    <location>
        <begin position="164"/>
        <end position="175"/>
    </location>
</feature>
<evidence type="ECO:0000256" key="5">
    <source>
        <dbReference type="ARBA" id="ARBA00022833"/>
    </source>
</evidence>
<name>A0AA39H054_9BILA</name>